<dbReference type="InterPro" id="IPR057326">
    <property type="entry name" value="KR_dom"/>
</dbReference>
<dbReference type="Gene3D" id="3.40.50.720">
    <property type="entry name" value="NAD(P)-binding Rossmann-like Domain"/>
    <property type="match status" value="1"/>
</dbReference>
<evidence type="ECO:0000313" key="6">
    <source>
        <dbReference type="Proteomes" id="UP000249203"/>
    </source>
</evidence>
<proteinExistence type="inferred from homology"/>
<accession>A0A327WWB8</accession>
<reference evidence="4 6" key="2">
    <citation type="submission" date="2018-06" db="EMBL/GenBank/DDBJ databases">
        <title>Genomic Encyclopedia of Type Strains, Phase III (KMG-III): the genomes of soil and plant-associated and newly described type strains.</title>
        <authorList>
            <person name="Whitman W."/>
        </authorList>
    </citation>
    <scope>NUCLEOTIDE SEQUENCE [LARGE SCALE GENOMIC DNA]</scope>
    <source>
        <strain evidence="4 6">CGMCC 1.15366</strain>
    </source>
</reference>
<dbReference type="PANTHER" id="PTHR43658">
    <property type="entry name" value="SHORT-CHAIN DEHYDROGENASE/REDUCTASE"/>
    <property type="match status" value="1"/>
</dbReference>
<evidence type="ECO:0000256" key="1">
    <source>
        <dbReference type="ARBA" id="ARBA00006484"/>
    </source>
</evidence>
<keyword evidence="7" id="KW-1185">Reference proteome</keyword>
<protein>
    <submittedName>
        <fullName evidence="5">3-oxoacyl-ACP reductase</fullName>
        <ecNumber evidence="5">1.1.1.100</ecNumber>
    </submittedName>
    <submittedName>
        <fullName evidence="4">3-oxoacyl-[acyl-carrier protein] reductase</fullName>
    </submittedName>
</protein>
<dbReference type="Proteomes" id="UP000287865">
    <property type="component" value="Unassembled WGS sequence"/>
</dbReference>
<gene>
    <name evidence="5" type="primary">fabG</name>
    <name evidence="4" type="ORF">B0I24_108130</name>
    <name evidence="5" type="ORF">CWE07_09310</name>
</gene>
<keyword evidence="2 5" id="KW-0560">Oxidoreductase</keyword>
<dbReference type="InterPro" id="IPR002347">
    <property type="entry name" value="SDR_fam"/>
</dbReference>
<name>A0A327WWB8_9GAMM</name>
<dbReference type="FunFam" id="3.40.50.720:FF:000173">
    <property type="entry name" value="3-oxoacyl-[acyl-carrier protein] reductase"/>
    <property type="match status" value="1"/>
</dbReference>
<evidence type="ECO:0000313" key="4">
    <source>
        <dbReference type="EMBL" id="RAJ96551.1"/>
    </source>
</evidence>
<evidence type="ECO:0000259" key="3">
    <source>
        <dbReference type="SMART" id="SM00822"/>
    </source>
</evidence>
<dbReference type="NCBIfam" id="NF006072">
    <property type="entry name" value="PRK08217.1"/>
    <property type="match status" value="1"/>
</dbReference>
<evidence type="ECO:0000313" key="5">
    <source>
        <dbReference type="EMBL" id="RUO23703.1"/>
    </source>
</evidence>
<organism evidence="4 6">
    <name type="scientific">Aliidiomarina maris</name>
    <dbReference type="NCBI Taxonomy" id="531312"/>
    <lineage>
        <taxon>Bacteria</taxon>
        <taxon>Pseudomonadati</taxon>
        <taxon>Pseudomonadota</taxon>
        <taxon>Gammaproteobacteria</taxon>
        <taxon>Alteromonadales</taxon>
        <taxon>Idiomarinaceae</taxon>
        <taxon>Aliidiomarina</taxon>
    </lineage>
</organism>
<evidence type="ECO:0000313" key="7">
    <source>
        <dbReference type="Proteomes" id="UP000287865"/>
    </source>
</evidence>
<dbReference type="PANTHER" id="PTHR43658:SF8">
    <property type="entry name" value="17-BETA-HYDROXYSTEROID DEHYDROGENASE 14-RELATED"/>
    <property type="match status" value="1"/>
</dbReference>
<dbReference type="PROSITE" id="PS00061">
    <property type="entry name" value="ADH_SHORT"/>
    <property type="match status" value="1"/>
</dbReference>
<feature type="domain" description="Ketoreductase" evidence="3">
    <location>
        <begin position="6"/>
        <end position="195"/>
    </location>
</feature>
<reference evidence="5 7" key="1">
    <citation type="journal article" date="2018" name="Front. Microbiol.">
        <title>Genome-Based Analysis Reveals the Taxonomy and Diversity of the Family Idiomarinaceae.</title>
        <authorList>
            <person name="Liu Y."/>
            <person name="Lai Q."/>
            <person name="Shao Z."/>
        </authorList>
    </citation>
    <scope>NUCLEOTIDE SEQUENCE [LARGE SCALE GENOMIC DNA]</scope>
    <source>
        <strain evidence="5 7">CF12-14</strain>
    </source>
</reference>
<dbReference type="InterPro" id="IPR020904">
    <property type="entry name" value="Sc_DH/Rdtase_CS"/>
</dbReference>
<evidence type="ECO:0000256" key="2">
    <source>
        <dbReference type="ARBA" id="ARBA00023002"/>
    </source>
</evidence>
<dbReference type="GO" id="GO:0004316">
    <property type="term" value="F:3-oxoacyl-[acyl-carrier-protein] reductase (NADPH) activity"/>
    <property type="evidence" value="ECO:0007669"/>
    <property type="project" value="UniProtKB-EC"/>
</dbReference>
<dbReference type="EMBL" id="QLMD01000008">
    <property type="protein sequence ID" value="RAJ96551.1"/>
    <property type="molecule type" value="Genomic_DNA"/>
</dbReference>
<dbReference type="RefSeq" id="WP_111569718.1">
    <property type="nucleotide sequence ID" value="NZ_PIPK01000008.1"/>
</dbReference>
<comment type="similarity">
    <text evidence="1">Belongs to the short-chain dehydrogenases/reductases (SDR) family.</text>
</comment>
<dbReference type="OrthoDB" id="9804774at2"/>
<dbReference type="PRINTS" id="PR00080">
    <property type="entry name" value="SDRFAMILY"/>
</dbReference>
<dbReference type="EC" id="1.1.1.100" evidence="5"/>
<dbReference type="SMART" id="SM00822">
    <property type="entry name" value="PKS_KR"/>
    <property type="match status" value="1"/>
</dbReference>
<dbReference type="Pfam" id="PF13561">
    <property type="entry name" value="adh_short_C2"/>
    <property type="match status" value="1"/>
</dbReference>
<dbReference type="SUPFAM" id="SSF51735">
    <property type="entry name" value="NAD(P)-binding Rossmann-fold domains"/>
    <property type="match status" value="1"/>
</dbReference>
<dbReference type="Proteomes" id="UP000249203">
    <property type="component" value="Unassembled WGS sequence"/>
</dbReference>
<dbReference type="PRINTS" id="PR00081">
    <property type="entry name" value="GDHRDH"/>
</dbReference>
<dbReference type="AlphaFoldDB" id="A0A327WWB8"/>
<sequence length="254" mass="27156">MQIKQSVIVITGGAQGLGLAMAEHFAAAGARLALIDMNEAVLADAVASCQRQGAADVRSYVTNVTDESAVEATFSQIDSDFNGIDVLINNAGILRDGMLIKYKNGELTHKMPLQQWQSVIDVNLTGTFLCGREASAIMAKHEKGGVIINISSVARAGNIGQTNYAATKAGVVAMTVTWARELGRFGIRCGAIAPGFIETPMTQAMKPEAVERALAMVPLRRWGQPEEVADSARYIIENDFFSGRVIEIDGGVRL</sequence>
<dbReference type="InterPro" id="IPR036291">
    <property type="entry name" value="NAD(P)-bd_dom_sf"/>
</dbReference>
<dbReference type="EMBL" id="PIPK01000008">
    <property type="protein sequence ID" value="RUO23703.1"/>
    <property type="molecule type" value="Genomic_DNA"/>
</dbReference>
<comment type="caution">
    <text evidence="4">The sequence shown here is derived from an EMBL/GenBank/DDBJ whole genome shotgun (WGS) entry which is preliminary data.</text>
</comment>